<feature type="region of interest" description="Disordered" evidence="1">
    <location>
        <begin position="2073"/>
        <end position="2092"/>
    </location>
</feature>
<gene>
    <name evidence="4" type="ORF">M0813_28018</name>
</gene>
<dbReference type="PANTHER" id="PTHR24006">
    <property type="entry name" value="UBIQUITIN CARBOXYL-TERMINAL HYDROLASE"/>
    <property type="match status" value="1"/>
</dbReference>
<organism evidence="4 5">
    <name type="scientific">Anaeramoeba flamelloides</name>
    <dbReference type="NCBI Taxonomy" id="1746091"/>
    <lineage>
        <taxon>Eukaryota</taxon>
        <taxon>Metamonada</taxon>
        <taxon>Anaeramoebidae</taxon>
        <taxon>Anaeramoeba</taxon>
    </lineage>
</organism>
<dbReference type="InterPro" id="IPR028889">
    <property type="entry name" value="USP"/>
</dbReference>
<dbReference type="InterPro" id="IPR038765">
    <property type="entry name" value="Papain-like_cys_pep_sf"/>
</dbReference>
<dbReference type="EMBL" id="JAOAOG010000245">
    <property type="protein sequence ID" value="KAJ6236264.1"/>
    <property type="molecule type" value="Genomic_DNA"/>
</dbReference>
<name>A0ABQ8XXY2_9EUKA</name>
<feature type="region of interest" description="Disordered" evidence="1">
    <location>
        <begin position="879"/>
        <end position="904"/>
    </location>
</feature>
<keyword evidence="4" id="KW-0378">Hydrolase</keyword>
<dbReference type="Pfam" id="PF00443">
    <property type="entry name" value="UCH"/>
    <property type="match status" value="1"/>
</dbReference>
<feature type="compositionally biased region" description="Low complexity" evidence="1">
    <location>
        <begin position="1497"/>
        <end position="1507"/>
    </location>
</feature>
<accession>A0ABQ8XXY2</accession>
<feature type="region of interest" description="Disordered" evidence="1">
    <location>
        <begin position="1497"/>
        <end position="1519"/>
    </location>
</feature>
<keyword evidence="5" id="KW-1185">Reference proteome</keyword>
<evidence type="ECO:0000259" key="2">
    <source>
        <dbReference type="PROSITE" id="PS50235"/>
    </source>
</evidence>
<evidence type="ECO:0000313" key="4">
    <source>
        <dbReference type="EMBL" id="KAJ6236264.1"/>
    </source>
</evidence>
<dbReference type="Proteomes" id="UP001150062">
    <property type="component" value="Unassembled WGS sequence"/>
</dbReference>
<dbReference type="PROSITE" id="PS50235">
    <property type="entry name" value="USP_3"/>
    <property type="match status" value="1"/>
</dbReference>
<feature type="domain" description="HTH cro/C1-type" evidence="3">
    <location>
        <begin position="2729"/>
        <end position="2754"/>
    </location>
</feature>
<protein>
    <submittedName>
        <fullName evidence="4">Ubiquitin carboxyl-terminal hydrolase faf-x-related</fullName>
    </submittedName>
</protein>
<proteinExistence type="predicted"/>
<comment type="caution">
    <text evidence="4">The sequence shown here is derived from an EMBL/GenBank/DDBJ whole genome shotgun (WGS) entry which is preliminary data.</text>
</comment>
<dbReference type="Gene3D" id="3.90.70.10">
    <property type="entry name" value="Cysteine proteinases"/>
    <property type="match status" value="1"/>
</dbReference>
<feature type="compositionally biased region" description="Low complexity" evidence="1">
    <location>
        <begin position="1785"/>
        <end position="1834"/>
    </location>
</feature>
<dbReference type="PANTHER" id="PTHR24006:SF827">
    <property type="entry name" value="UBIQUITIN CARBOXYL-TERMINAL HYDROLASE 34"/>
    <property type="match status" value="1"/>
</dbReference>
<dbReference type="InterPro" id="IPR001394">
    <property type="entry name" value="Peptidase_C19_UCH"/>
</dbReference>
<dbReference type="GO" id="GO:0016787">
    <property type="term" value="F:hydrolase activity"/>
    <property type="evidence" value="ECO:0007669"/>
    <property type="project" value="UniProtKB-KW"/>
</dbReference>
<dbReference type="InterPro" id="IPR001387">
    <property type="entry name" value="Cro/C1-type_HTH"/>
</dbReference>
<reference evidence="4" key="1">
    <citation type="submission" date="2022-08" db="EMBL/GenBank/DDBJ databases">
        <title>Novel sulfate-reducing endosymbionts in the free-living metamonad Anaeramoeba.</title>
        <authorList>
            <person name="Jerlstrom-Hultqvist J."/>
            <person name="Cepicka I."/>
            <person name="Gallot-Lavallee L."/>
            <person name="Salas-Leiva D."/>
            <person name="Curtis B.A."/>
            <person name="Zahonova K."/>
            <person name="Pipaliya S."/>
            <person name="Dacks J."/>
            <person name="Roger A.J."/>
        </authorList>
    </citation>
    <scope>NUCLEOTIDE SEQUENCE</scope>
    <source>
        <strain evidence="4">Schooner1</strain>
    </source>
</reference>
<dbReference type="PROSITE" id="PS50943">
    <property type="entry name" value="HTH_CROC1"/>
    <property type="match status" value="1"/>
</dbReference>
<feature type="compositionally biased region" description="Low complexity" evidence="1">
    <location>
        <begin position="879"/>
        <end position="898"/>
    </location>
</feature>
<sequence>MSDENKPSYVDHFEQIKFSVLKDNPTKKLSQFKTIIDQILDSKLPREQELYFYNSILYEVCCSIWQSKSISKPNAEKSNEFLLQSLRLISERLSTENSQLLITLAKIFALPKKGFYSIYDESPKTKTFSTEQNDTFSIIDQKLIGAVHFRKKNINYFYNIGGFHTLLLHLTSNEHKINSQITLQLLEPIIKISHLYKVEFLKEIEPSLKKVLVRILNCKYEQLKHQNFDQLILISSKIFKGLKHLPTHERNKIRDKFILDISLKYITSPYLDMRVSGIERLQKECRFLFKQKHEEQKKKKKNSQNQSSLPKRWINSKRFLIWGKQNKLINILFGEFKHPKILNQTCKILEFYAINNKINNDELDLIWNASKEYQAISEIIYEFLLKIIKYLSIETIKYLFIEKFQEIKQWDLIQINFLGKVSLTLLDLLSISKNYRSLFYKLLNKNWQLIINPDLDFSLRQIILNNFKKLFVHENFDDRFRKKIIEVIQKKFKIGYEMDLMIPLFENILLSFPDCIDFSNQDDQFNNFMNSNKVRETIISELNKEINFYMIIIEDLENIKYIINKYFDENNINVNNLLNKEEKNEKELKFGMKLSFYKQLKIRFSFLNFLYSNSELEITINEIEKLYNLFIIELILPTIESNFFYDFIIKIEPTNELISYFYNKVKNINNKSITESEFKFFKHVINLQNKLNKNIKINHNKEIFLLNYNKDLKLIGIEKIWEIIINSENEEISKLAIQLLIQYQNLPSNKKNYNNDLIIINSNFLKLIFQKIKILNMNSKKKQFEDNKNNNLILNRYLNIINEFKLFYEQFIIQEELGFIRHKDKINREFLNLKIDYVVNKNKYLKFNIKIRENNSFYHFKCKLIEKINYLLNNNQNNLYNNNNNNNNSSSSSSLSNQNKKKKKFQKINNINIKLNNKIYDKEHYPRTLRELEFKSNDDFLITINQYDFNINNNNNNNNNKDNLINYEYLPSFILKKYFQDLFKLIESTIINEGNKKIIWELIMLLPTNEKILYELLTFFKKGTGYNINWQDILNKNSIYKLNYNLQIINDLAILNQEQLNLNNKMNNNTLSVSTFFNKKGGLKHLIQLISEITFEFLHISINDDDDDDSININDKINKQTNTMNKVKENYEKFKLFINSPKIESICLLLKLINLLFIDSKKKILNIKLDNLIIPKFLNILMEIILYNSNLENRLLIKKTHESYYYSVSLIISACNSRQKKIWKKSILEYKNMRSWIIHCLILSPNENFRKLISLMIKNLCQYENPTNTNSYQIYFIRKLINLISKINEFKEKSIKIYNKEFFNLLEEIIKMNLFNTKYKITFDQFFTFLKKQFHSNPFYEENPQIIDNNLIGYLKILLIMIKNIPTFKLNSLELTLEVFNQLFNLKLKNKFIEGPKLKNNKSRLIGLDLLYELIHNNKENLNKISKLFYNKIKNIEKPETWYYSIDFESKKINQNFLGLKNLSNTCYMNSLLQQFFMIPQFREKLFSLRIPTTDINNNNSNQNNNHNNKKKNNIDHSNQNKKKNIHLNHYNGNFLYQLQLVFANLLVSKKKYVNTLNFAKIFLDFTGQPIDLTKQMDVYEFLTLFLSHLENNIKSNSEKNLLKNFFGGKLINQIIIRETGKITERIEDFTAISLDVENKKKLFDSLDQYVQIEELSGDNQIFIKELNKKANINKRSLFLDLPKNLILHLKRFEWDFKIKNRYKINSKYKFPLKLDMYKYTKDYFKMKYSNKNYNSKENYTNLKKMNNVKKKCYEYELTGIIVHRGTTNRGHYYSFIKDRTTSRNNNNNNNNNNNSSSSSSSGSGSNLKINKNENNVNKTTDNNNNNDNNIYNTNNEKWYRFDDKIVKEFDPENIKDECFGGKEEIIIDESSGEYERQIIYEEKNYSAYILIYQRIDTINKNLNLVPFFKKKRINKYLMNEIQSENSKFQFRNYIFEEQFLKFLQKVIKNTKFIKDNNFLQFLLIYFIKIFSYSKFKNKNSIIVQNIINYLKENVHVSKWFLTKCKMQWFEEILLNCPIKLIRKQFIKIFTSAMIGLIPSELKLIKDEIKKLKTTNVNKKNNKYLFNKSKSFSNNLNKRNKKGKTRSNSSSIDGDGDDNFNWELQSNSIIINYLKLIINFHSEPLIYFKTYYDYLYLCYDLINSSKYFLKYFFYSNIITKFTNLYYEKINKLSNSLDYNENNKHQFYYIVVIIELIVKKYFTKKNNNPIKILSAEDKILLFDTNFLIEIFQKEINLVNLSNIFSIFSQSVKNYYEKTIKLYLKKDINNLDFKKIFQLFNSILEIKTFVNPTMIKIFKLFNKHSNANTNTNIHALNNNKKKYNNLLIIDFLQNLKNFSKNKVLVRNWLLDNQKWLEKWLIKSNSKKIQRETSNLLKTLIEQINEENEIIIKLFKDLFNFFLNLLKKKKKITNIYYNKNFNQDYVDEDEDGCDDDDDEYYFNKKETNKNSLLIQLLQLLTLCLKGETTSQLFAENFKTIWKIFLIIDNYNEQILIIPDILLFIKKGFEISEMNFLLLTEYNDKRKKFDNFTIIIDHSKKQIINYNKKTLLIYFQIIKFCIERSQAFEKFMILSETFRFSLKNIILVSQEYQEIENLLIKIIQNNFIKFNDFRTNYIQLVLKKYNYLIQSPFNTLNILSSLLVDFDDKMNFLQYQGYTYLTKFLIERLDLFFVEIDNENNFNNKETKNDDDEDNNNDDGDGDGTDKGGGGGGDDENNNKNDLVKKNFQFEEENKNYRINIELIELIIKVFNKSLSWINKKKKYFYNSNNSKDYKYLKNWTNWKKLIKKLIKSLYYFEKNHIHISKLMIDLIYYLVLLNKKKIPLILSIFLNDYQKYFFISNKKSISLELIVQNNSNFVIPRYFINAKYLKIMLFLIKYILNSKDLLKMNFKSIYQLLIHILIQSTSINADIDADSIINNDNEIIIQKNNNENNDKDNEIILEFIEILNAQFNSQNINLFLLQNFFWRYYLILICKNLKQLKQHQYLKLFSKIIFFLSNNITSNEANELLRNLCSILLQKIRKIKKNSSNKKNFEQITGILRVLFVIGKNSKNWKHIIQKNFISIFHTLKQISFENFDSNHEIHDLYHSVLQLYNQKK</sequence>
<evidence type="ECO:0000256" key="1">
    <source>
        <dbReference type="SAM" id="MobiDB-lite"/>
    </source>
</evidence>
<feature type="region of interest" description="Disordered" evidence="1">
    <location>
        <begin position="2679"/>
        <end position="2716"/>
    </location>
</feature>
<feature type="domain" description="USP" evidence="2">
    <location>
        <begin position="1458"/>
        <end position="1896"/>
    </location>
</feature>
<evidence type="ECO:0000259" key="3">
    <source>
        <dbReference type="PROSITE" id="PS50943"/>
    </source>
</evidence>
<dbReference type="InterPro" id="IPR050164">
    <property type="entry name" value="Peptidase_C19"/>
</dbReference>
<dbReference type="PROSITE" id="PS00973">
    <property type="entry name" value="USP_2"/>
    <property type="match status" value="1"/>
</dbReference>
<dbReference type="InterPro" id="IPR018200">
    <property type="entry name" value="USP_CS"/>
</dbReference>
<feature type="region of interest" description="Disordered" evidence="1">
    <location>
        <begin position="1780"/>
        <end position="1834"/>
    </location>
</feature>
<dbReference type="SUPFAM" id="SSF54001">
    <property type="entry name" value="Cysteine proteinases"/>
    <property type="match status" value="1"/>
</dbReference>
<feature type="compositionally biased region" description="Acidic residues" evidence="1">
    <location>
        <begin position="2685"/>
        <end position="2699"/>
    </location>
</feature>
<evidence type="ECO:0000313" key="5">
    <source>
        <dbReference type="Proteomes" id="UP001150062"/>
    </source>
</evidence>